<gene>
    <name evidence="4" type="ORF">GRI58_08110</name>
</gene>
<proteinExistence type="predicted"/>
<keyword evidence="1" id="KW-0238">DNA-binding</keyword>
<evidence type="ECO:0000313" key="5">
    <source>
        <dbReference type="Proteomes" id="UP000439780"/>
    </source>
</evidence>
<protein>
    <submittedName>
        <fullName evidence="4">MerR family transcriptional regulator</fullName>
    </submittedName>
</protein>
<reference evidence="4 5" key="1">
    <citation type="submission" date="2019-12" db="EMBL/GenBank/DDBJ databases">
        <title>Genomic-based taxomic classification of the family Erythrobacteraceae.</title>
        <authorList>
            <person name="Xu L."/>
        </authorList>
    </citation>
    <scope>NUCLEOTIDE SEQUENCE [LARGE SCALE GENOMIC DNA]</scope>
    <source>
        <strain evidence="4 5">KEMB 9005-328</strain>
    </source>
</reference>
<evidence type="ECO:0000256" key="1">
    <source>
        <dbReference type="ARBA" id="ARBA00023125"/>
    </source>
</evidence>
<sequence>MAGLFDDGKDDGALRTIGEVSEALGIKPHVLRYWEQQFPTLKPLKRSGRRRYYRPEDVETVRTIDRLVNREGYTLKGAKGALKSGPAGEAPAREKSIRTEPAQDVLPRLKTLRATLVEALQD</sequence>
<name>A0A845AHX8_9SPHN</name>
<feature type="region of interest" description="Disordered" evidence="2">
    <location>
        <begin position="78"/>
        <end position="102"/>
    </location>
</feature>
<comment type="caution">
    <text evidence="4">The sequence shown here is derived from an EMBL/GenBank/DDBJ whole genome shotgun (WGS) entry which is preliminary data.</text>
</comment>
<dbReference type="PANTHER" id="PTHR30204">
    <property type="entry name" value="REDOX-CYCLING DRUG-SENSING TRANSCRIPTIONAL ACTIVATOR SOXR"/>
    <property type="match status" value="1"/>
</dbReference>
<dbReference type="PROSITE" id="PS50937">
    <property type="entry name" value="HTH_MERR_2"/>
    <property type="match status" value="1"/>
</dbReference>
<evidence type="ECO:0000256" key="2">
    <source>
        <dbReference type="SAM" id="MobiDB-lite"/>
    </source>
</evidence>
<dbReference type="Proteomes" id="UP000439780">
    <property type="component" value="Unassembled WGS sequence"/>
</dbReference>
<dbReference type="Gene3D" id="1.10.1660.10">
    <property type="match status" value="1"/>
</dbReference>
<evidence type="ECO:0000313" key="4">
    <source>
        <dbReference type="EMBL" id="MXP28783.1"/>
    </source>
</evidence>
<feature type="domain" description="HTH merR-type" evidence="3">
    <location>
        <begin position="16"/>
        <end position="84"/>
    </location>
</feature>
<keyword evidence="5" id="KW-1185">Reference proteome</keyword>
<dbReference type="Pfam" id="PF13411">
    <property type="entry name" value="MerR_1"/>
    <property type="match status" value="1"/>
</dbReference>
<accession>A0A845AHX8</accession>
<dbReference type="InterPro" id="IPR000551">
    <property type="entry name" value="MerR-type_HTH_dom"/>
</dbReference>
<dbReference type="EMBL" id="WTYA01000005">
    <property type="protein sequence ID" value="MXP28783.1"/>
    <property type="molecule type" value="Genomic_DNA"/>
</dbReference>
<dbReference type="SMART" id="SM00422">
    <property type="entry name" value="HTH_MERR"/>
    <property type="match status" value="1"/>
</dbReference>
<dbReference type="GO" id="GO:0003700">
    <property type="term" value="F:DNA-binding transcription factor activity"/>
    <property type="evidence" value="ECO:0007669"/>
    <property type="project" value="InterPro"/>
</dbReference>
<dbReference type="CDD" id="cd04765">
    <property type="entry name" value="HTH_MlrA-like_sg2"/>
    <property type="match status" value="1"/>
</dbReference>
<dbReference type="RefSeq" id="WP_160753062.1">
    <property type="nucleotide sequence ID" value="NZ_WTYA01000005.1"/>
</dbReference>
<evidence type="ECO:0000259" key="3">
    <source>
        <dbReference type="PROSITE" id="PS50937"/>
    </source>
</evidence>
<dbReference type="SUPFAM" id="SSF46955">
    <property type="entry name" value="Putative DNA-binding domain"/>
    <property type="match status" value="1"/>
</dbReference>
<dbReference type="InterPro" id="IPR047057">
    <property type="entry name" value="MerR_fam"/>
</dbReference>
<dbReference type="AlphaFoldDB" id="A0A845AHX8"/>
<dbReference type="InterPro" id="IPR009061">
    <property type="entry name" value="DNA-bd_dom_put_sf"/>
</dbReference>
<organism evidence="4 5">
    <name type="scientific">Qipengyuania algicida</name>
    <dbReference type="NCBI Taxonomy" id="1836209"/>
    <lineage>
        <taxon>Bacteria</taxon>
        <taxon>Pseudomonadati</taxon>
        <taxon>Pseudomonadota</taxon>
        <taxon>Alphaproteobacteria</taxon>
        <taxon>Sphingomonadales</taxon>
        <taxon>Erythrobacteraceae</taxon>
        <taxon>Qipengyuania</taxon>
    </lineage>
</organism>
<dbReference type="PANTHER" id="PTHR30204:SF15">
    <property type="entry name" value="BLL5018 PROTEIN"/>
    <property type="match status" value="1"/>
</dbReference>
<dbReference type="GO" id="GO:0003677">
    <property type="term" value="F:DNA binding"/>
    <property type="evidence" value="ECO:0007669"/>
    <property type="project" value="UniProtKB-KW"/>
</dbReference>
<dbReference type="OrthoDB" id="9810140at2"/>